<organism evidence="2">
    <name type="scientific">uncultured Paludibacter sp</name>
    <dbReference type="NCBI Taxonomy" id="497635"/>
    <lineage>
        <taxon>Bacteria</taxon>
        <taxon>Pseudomonadati</taxon>
        <taxon>Bacteroidota</taxon>
        <taxon>Bacteroidia</taxon>
        <taxon>Bacteroidales</taxon>
        <taxon>Paludibacteraceae</taxon>
        <taxon>Paludibacter</taxon>
        <taxon>environmental samples</taxon>
    </lineage>
</organism>
<dbReference type="InterPro" id="IPR013486">
    <property type="entry name" value="SpoIID/LytB"/>
</dbReference>
<name>A0A653AHN3_9BACT</name>
<proteinExistence type="predicted"/>
<sequence length="467" mass="54042">MDVFRLVYENSATLDTSKDLKMIVMKEPKISVGIMFEPKIDFLLLNTYLCGKKEISGKQTVQYDNQKILWNETHYDELIFTPKNERTDVFELTDVTIGINFHWERKENQRFNGALKIIVEDEKLTAINVISIEDYLTSVISSEMSATASLELLKAHAVISRSWLLAKKTDESNGIYNQSSSVNVIQTNEGTNNEEYIRWWDREDHIHFDVCADDHCQRYQGITRASTEKVKQAVEETRGEVLTFNNKICDARFSKCCGGVFEEFQYCWDETVHPYLRKERDSKKDFIVPELRFEDESQRWIRTSPEAFCNTKNKKVLAQVLNNYDQETTDFYRWKVEYSQDEISELILRRSGVDYGEILDLLPIQRGTSGRLVKLKIVGTKRTRTIGKELEIRRTLSNSHLYSSAFVVDKEYTDNTVVPAKFILIGSGWGHGVGLCQIGAAVMGDEGYSYNQILLHYYIGAQIDRLY</sequence>
<dbReference type="Pfam" id="PF08486">
    <property type="entry name" value="SpoIID"/>
    <property type="match status" value="1"/>
</dbReference>
<feature type="domain" description="Sporulation stage II protein D amidase enhancer LytB N-terminal" evidence="1">
    <location>
        <begin position="121"/>
        <end position="244"/>
    </location>
</feature>
<dbReference type="InterPro" id="IPR013693">
    <property type="entry name" value="SpoIID/LytB_N"/>
</dbReference>
<protein>
    <submittedName>
        <fullName evidence="2">SpoIID/LytB domain protein</fullName>
    </submittedName>
</protein>
<dbReference type="AlphaFoldDB" id="A0A653AHN3"/>
<dbReference type="PANTHER" id="PTHR30032:SF4">
    <property type="entry name" value="AMIDASE ENHANCER"/>
    <property type="match status" value="1"/>
</dbReference>
<dbReference type="NCBIfam" id="TIGR02669">
    <property type="entry name" value="SpoIID_LytB"/>
    <property type="match status" value="1"/>
</dbReference>
<dbReference type="EMBL" id="UPXZ01000037">
    <property type="protein sequence ID" value="VBB47583.1"/>
    <property type="molecule type" value="Genomic_DNA"/>
</dbReference>
<evidence type="ECO:0000259" key="1">
    <source>
        <dbReference type="Pfam" id="PF08486"/>
    </source>
</evidence>
<dbReference type="GO" id="GO:0030288">
    <property type="term" value="C:outer membrane-bounded periplasmic space"/>
    <property type="evidence" value="ECO:0007669"/>
    <property type="project" value="TreeGrafter"/>
</dbReference>
<dbReference type="GO" id="GO:0030435">
    <property type="term" value="P:sporulation resulting in formation of a cellular spore"/>
    <property type="evidence" value="ECO:0007669"/>
    <property type="project" value="InterPro"/>
</dbReference>
<evidence type="ECO:0000313" key="2">
    <source>
        <dbReference type="EMBL" id="VBB47583.1"/>
    </source>
</evidence>
<reference evidence="2" key="1">
    <citation type="submission" date="2018-07" db="EMBL/GenBank/DDBJ databases">
        <authorList>
            <consortium name="Genoscope - CEA"/>
            <person name="William W."/>
        </authorList>
    </citation>
    <scope>NUCLEOTIDE SEQUENCE</scope>
    <source>
        <strain evidence="2">IK1</strain>
    </source>
</reference>
<accession>A0A653AHN3</accession>
<dbReference type="InterPro" id="IPR051922">
    <property type="entry name" value="Bact_Sporulation_Assoc"/>
</dbReference>
<gene>
    <name evidence="2" type="ORF">TRIP_D420288</name>
</gene>
<dbReference type="PANTHER" id="PTHR30032">
    <property type="entry name" value="N-ACETYLMURAMOYL-L-ALANINE AMIDASE-RELATED"/>
    <property type="match status" value="1"/>
</dbReference>